<gene>
    <name evidence="2" type="ORF">BLX24_28965</name>
</gene>
<sequence length="297" mass="32533">MATNGFLSQSAYYPGFGLSADVLGGDVARDGSKSTYIVSVDKGAGQYEFQTFLTQLVNEQVISATLINRQGRAGKFSPDGQQLAFVSLANNSLIIYDLSSGQERSVPVADLAFARDIVWSPDGKWLAYNTQTNDGSRLWKIATSGGQPVPLSPVLPVSTENAIRNTTLTWSPDGQLIGLSRVRTDNNGMSWRAVISFYAATGSGETRFFDTQPGWIDTNPQFSPDGKQLAFLSTRTSPAQFIYSLWIRDLTSGTIRRIELLPGLIPSNDYAPRWLGNDRILFMGTQQGKKGFFTVFI</sequence>
<dbReference type="InterPro" id="IPR015943">
    <property type="entry name" value="WD40/YVTN_repeat-like_dom_sf"/>
</dbReference>
<evidence type="ECO:0008006" key="4">
    <source>
        <dbReference type="Google" id="ProtNLM"/>
    </source>
</evidence>
<dbReference type="InterPro" id="IPR011042">
    <property type="entry name" value="6-blade_b-propeller_TolB-like"/>
</dbReference>
<comment type="caution">
    <text evidence="2">The sequence shown here is derived from an EMBL/GenBank/DDBJ whole genome shotgun (WGS) entry which is preliminary data.</text>
</comment>
<proteinExistence type="inferred from homology"/>
<organism evidence="2 3">
    <name type="scientific">Arsenicibacter rosenii</name>
    <dbReference type="NCBI Taxonomy" id="1750698"/>
    <lineage>
        <taxon>Bacteria</taxon>
        <taxon>Pseudomonadati</taxon>
        <taxon>Bacteroidota</taxon>
        <taxon>Cytophagia</taxon>
        <taxon>Cytophagales</taxon>
        <taxon>Spirosomataceae</taxon>
        <taxon>Arsenicibacter</taxon>
    </lineage>
</organism>
<dbReference type="PANTHER" id="PTHR36842:SF1">
    <property type="entry name" value="PROTEIN TOLB"/>
    <property type="match status" value="1"/>
</dbReference>
<dbReference type="Gene3D" id="2.130.10.10">
    <property type="entry name" value="YVTN repeat-like/Quinoprotein amine dehydrogenase"/>
    <property type="match status" value="1"/>
</dbReference>
<reference evidence="2 3" key="1">
    <citation type="submission" date="2016-10" db="EMBL/GenBank/DDBJ databases">
        <title>Arsenicibacter rosenii gen. nov., sp. nov., an efficient arsenic-methylating bacterium isolated from an arsenic-contaminated paddy soil.</title>
        <authorList>
            <person name="Huang K."/>
        </authorList>
    </citation>
    <scope>NUCLEOTIDE SEQUENCE [LARGE SCALE GENOMIC DNA]</scope>
    <source>
        <strain evidence="2 3">SM-1</strain>
    </source>
</reference>
<comment type="similarity">
    <text evidence="1">Belongs to the TolB family.</text>
</comment>
<accession>A0A1S2VAG5</accession>
<protein>
    <recommendedName>
        <fullName evidence="4">Dipeptidylpeptidase IV N-terminal domain-containing protein</fullName>
    </recommendedName>
</protein>
<dbReference type="Pfam" id="PF07676">
    <property type="entry name" value="PD40"/>
    <property type="match status" value="3"/>
</dbReference>
<name>A0A1S2VAG5_9BACT</name>
<evidence type="ECO:0000313" key="2">
    <source>
        <dbReference type="EMBL" id="OIN55649.1"/>
    </source>
</evidence>
<dbReference type="Gene3D" id="2.120.10.30">
    <property type="entry name" value="TolB, C-terminal domain"/>
    <property type="match status" value="1"/>
</dbReference>
<evidence type="ECO:0000256" key="1">
    <source>
        <dbReference type="ARBA" id="ARBA00009820"/>
    </source>
</evidence>
<dbReference type="PANTHER" id="PTHR36842">
    <property type="entry name" value="PROTEIN TOLB HOMOLOG"/>
    <property type="match status" value="1"/>
</dbReference>
<keyword evidence="3" id="KW-1185">Reference proteome</keyword>
<dbReference type="AlphaFoldDB" id="A0A1S2VAG5"/>
<dbReference type="SUPFAM" id="SSF82171">
    <property type="entry name" value="DPP6 N-terminal domain-like"/>
    <property type="match status" value="1"/>
</dbReference>
<dbReference type="Proteomes" id="UP000181790">
    <property type="component" value="Unassembled WGS sequence"/>
</dbReference>
<dbReference type="EMBL" id="MORL01000047">
    <property type="protein sequence ID" value="OIN55649.1"/>
    <property type="molecule type" value="Genomic_DNA"/>
</dbReference>
<evidence type="ECO:0000313" key="3">
    <source>
        <dbReference type="Proteomes" id="UP000181790"/>
    </source>
</evidence>
<dbReference type="InterPro" id="IPR011659">
    <property type="entry name" value="WD40"/>
</dbReference>